<dbReference type="Pfam" id="PF08352">
    <property type="entry name" value="oligo_HPY"/>
    <property type="match status" value="1"/>
</dbReference>
<dbReference type="InterPro" id="IPR003593">
    <property type="entry name" value="AAA+_ATPase"/>
</dbReference>
<gene>
    <name evidence="7" type="ORF">HLH36_15485</name>
</gene>
<evidence type="ECO:0000256" key="5">
    <source>
        <dbReference type="ARBA" id="ARBA00022840"/>
    </source>
</evidence>
<organism evidence="7 8">
    <name type="scientific">Gluconacetobacter aggeris</name>
    <dbReference type="NCBI Taxonomy" id="1286186"/>
    <lineage>
        <taxon>Bacteria</taxon>
        <taxon>Pseudomonadati</taxon>
        <taxon>Pseudomonadota</taxon>
        <taxon>Alphaproteobacteria</taxon>
        <taxon>Acetobacterales</taxon>
        <taxon>Acetobacteraceae</taxon>
        <taxon>Gluconacetobacter</taxon>
    </lineage>
</organism>
<keyword evidence="8" id="KW-1185">Reference proteome</keyword>
<reference evidence="7 8" key="1">
    <citation type="submission" date="2020-04" db="EMBL/GenBank/DDBJ databases">
        <title>Description of novel Gluconacetobacter.</title>
        <authorList>
            <person name="Sombolestani A."/>
        </authorList>
    </citation>
    <scope>NUCLEOTIDE SEQUENCE [LARGE SCALE GENOMIC DNA]</scope>
    <source>
        <strain evidence="7 8">LMG 27801</strain>
    </source>
</reference>
<dbReference type="SMART" id="SM00382">
    <property type="entry name" value="AAA"/>
    <property type="match status" value="1"/>
</dbReference>
<name>A0A7W4IVL3_9PROT</name>
<dbReference type="SUPFAM" id="SSF52540">
    <property type="entry name" value="P-loop containing nucleoside triphosphate hydrolases"/>
    <property type="match status" value="1"/>
</dbReference>
<feature type="domain" description="ABC transporter" evidence="6">
    <location>
        <begin position="5"/>
        <end position="252"/>
    </location>
</feature>
<evidence type="ECO:0000313" key="7">
    <source>
        <dbReference type="EMBL" id="MBB2169733.1"/>
    </source>
</evidence>
<dbReference type="GO" id="GO:0016887">
    <property type="term" value="F:ATP hydrolysis activity"/>
    <property type="evidence" value="ECO:0007669"/>
    <property type="project" value="InterPro"/>
</dbReference>
<keyword evidence="4" id="KW-0547">Nucleotide-binding</keyword>
<proteinExistence type="inferred from homology"/>
<evidence type="ECO:0000256" key="1">
    <source>
        <dbReference type="ARBA" id="ARBA00004417"/>
    </source>
</evidence>
<comment type="caution">
    <text evidence="7">The sequence shown here is derived from an EMBL/GenBank/DDBJ whole genome shotgun (WGS) entry which is preliminary data.</text>
</comment>
<dbReference type="PANTHER" id="PTHR43776">
    <property type="entry name" value="TRANSPORT ATP-BINDING PROTEIN"/>
    <property type="match status" value="1"/>
</dbReference>
<evidence type="ECO:0000259" key="6">
    <source>
        <dbReference type="PROSITE" id="PS50893"/>
    </source>
</evidence>
<dbReference type="FunFam" id="3.40.50.300:FF:000016">
    <property type="entry name" value="Oligopeptide ABC transporter ATP-binding component"/>
    <property type="match status" value="1"/>
</dbReference>
<dbReference type="Pfam" id="PF00005">
    <property type="entry name" value="ABC_tran"/>
    <property type="match status" value="1"/>
</dbReference>
<dbReference type="EMBL" id="JABEQD010000012">
    <property type="protein sequence ID" value="MBB2169733.1"/>
    <property type="molecule type" value="Genomic_DNA"/>
</dbReference>
<keyword evidence="3" id="KW-0813">Transport</keyword>
<dbReference type="PROSITE" id="PS00211">
    <property type="entry name" value="ABC_TRANSPORTER_1"/>
    <property type="match status" value="1"/>
</dbReference>
<comment type="subcellular location">
    <subcellularLocation>
        <location evidence="1">Cell inner membrane</location>
        <topology evidence="1">Peripheral membrane protein</topology>
    </subcellularLocation>
</comment>
<dbReference type="InterPro" id="IPR017871">
    <property type="entry name" value="ABC_transporter-like_CS"/>
</dbReference>
<evidence type="ECO:0000256" key="3">
    <source>
        <dbReference type="ARBA" id="ARBA00022448"/>
    </source>
</evidence>
<accession>A0A7W4IVL3</accession>
<dbReference type="Gene3D" id="3.40.50.300">
    <property type="entry name" value="P-loop containing nucleotide triphosphate hydrolases"/>
    <property type="match status" value="1"/>
</dbReference>
<dbReference type="Proteomes" id="UP000559860">
    <property type="component" value="Unassembled WGS sequence"/>
</dbReference>
<dbReference type="NCBIfam" id="TIGR01727">
    <property type="entry name" value="oligo_HPY"/>
    <property type="match status" value="1"/>
</dbReference>
<dbReference type="InterPro" id="IPR013563">
    <property type="entry name" value="Oligopep_ABC_C"/>
</dbReference>
<dbReference type="GO" id="GO:0005524">
    <property type="term" value="F:ATP binding"/>
    <property type="evidence" value="ECO:0007669"/>
    <property type="project" value="UniProtKB-KW"/>
</dbReference>
<dbReference type="PANTHER" id="PTHR43776:SF7">
    <property type="entry name" value="D,D-DIPEPTIDE TRANSPORT ATP-BINDING PROTEIN DDPF-RELATED"/>
    <property type="match status" value="1"/>
</dbReference>
<keyword evidence="5 7" id="KW-0067">ATP-binding</keyword>
<dbReference type="PROSITE" id="PS50893">
    <property type="entry name" value="ABC_TRANSPORTER_2"/>
    <property type="match status" value="1"/>
</dbReference>
<evidence type="ECO:0000256" key="2">
    <source>
        <dbReference type="ARBA" id="ARBA00005417"/>
    </source>
</evidence>
<dbReference type="InterPro" id="IPR050319">
    <property type="entry name" value="ABC_transp_ATP-bind"/>
</dbReference>
<evidence type="ECO:0000313" key="8">
    <source>
        <dbReference type="Proteomes" id="UP000559860"/>
    </source>
</evidence>
<comment type="similarity">
    <text evidence="2">Belongs to the ABC transporter superfamily.</text>
</comment>
<dbReference type="GO" id="GO:0015833">
    <property type="term" value="P:peptide transport"/>
    <property type="evidence" value="ECO:0007669"/>
    <property type="project" value="InterPro"/>
</dbReference>
<dbReference type="InterPro" id="IPR027417">
    <property type="entry name" value="P-loop_NTPase"/>
</dbReference>
<protein>
    <submittedName>
        <fullName evidence="7">ABC transporter ATP-binding protein</fullName>
    </submittedName>
</protein>
<dbReference type="AlphaFoldDB" id="A0A7W4IVL3"/>
<dbReference type="RefSeq" id="WP_182987229.1">
    <property type="nucleotide sequence ID" value="NZ_JABEQD010000012.1"/>
</dbReference>
<dbReference type="InterPro" id="IPR003439">
    <property type="entry name" value="ABC_transporter-like_ATP-bd"/>
</dbReference>
<sequence length="321" mass="35163">MTTLLSAQGIEKHFKLGRARKAPILRAVNRVDLDIAKGESVGLVGESGSGKSTLGRCLAGAYQPDLGTLLFDGVDMLRANQEEIRWLRHRIQFVFQNPTSALNPRMTVAETLTEHLHVQAYGSRARIAQRVGRIMDLCGLPRCHADRFPHQLSGGQKQRVLIARALGTEADFIVADEPVSALDGSTRAQIINLFSDLRRDLGLSSLIISHDLTVLAHLSQRIAVMYFGRLVEIAPAATLLRAPRHPYSQILLAAVPVPDPSVERVRTRLAVRGESPDPTEVVRGCPFHSRCPLVGPRCLTDVPPLRTLPDETAVACHNVDV</sequence>
<evidence type="ECO:0000256" key="4">
    <source>
        <dbReference type="ARBA" id="ARBA00022741"/>
    </source>
</evidence>
<dbReference type="CDD" id="cd03257">
    <property type="entry name" value="ABC_NikE_OppD_transporters"/>
    <property type="match status" value="1"/>
</dbReference>
<dbReference type="GO" id="GO:0005886">
    <property type="term" value="C:plasma membrane"/>
    <property type="evidence" value="ECO:0007669"/>
    <property type="project" value="UniProtKB-SubCell"/>
</dbReference>
<dbReference type="GO" id="GO:0055085">
    <property type="term" value="P:transmembrane transport"/>
    <property type="evidence" value="ECO:0007669"/>
    <property type="project" value="UniProtKB-ARBA"/>
</dbReference>